<comment type="caution">
    <text evidence="1">The sequence shown here is derived from an EMBL/GenBank/DDBJ whole genome shotgun (WGS) entry which is preliminary data.</text>
</comment>
<proteinExistence type="predicted"/>
<reference evidence="1" key="1">
    <citation type="submission" date="2023-04" db="EMBL/GenBank/DDBJ databases">
        <title>Phytophthora fragariaefolia NBRC 109709.</title>
        <authorList>
            <person name="Ichikawa N."/>
            <person name="Sato H."/>
            <person name="Tonouchi N."/>
        </authorList>
    </citation>
    <scope>NUCLEOTIDE SEQUENCE</scope>
    <source>
        <strain evidence="1">NBRC 109709</strain>
    </source>
</reference>
<name>A0A9W6XJE7_9STRA</name>
<dbReference type="Proteomes" id="UP001165121">
    <property type="component" value="Unassembled WGS sequence"/>
</dbReference>
<dbReference type="OrthoDB" id="104731at2759"/>
<accession>A0A9W6XJE7</accession>
<organism evidence="1 2">
    <name type="scientific">Phytophthora fragariaefolia</name>
    <dbReference type="NCBI Taxonomy" id="1490495"/>
    <lineage>
        <taxon>Eukaryota</taxon>
        <taxon>Sar</taxon>
        <taxon>Stramenopiles</taxon>
        <taxon>Oomycota</taxon>
        <taxon>Peronosporomycetes</taxon>
        <taxon>Peronosporales</taxon>
        <taxon>Peronosporaceae</taxon>
        <taxon>Phytophthora</taxon>
    </lineage>
</organism>
<protein>
    <submittedName>
        <fullName evidence="1">Unnamed protein product</fullName>
    </submittedName>
</protein>
<dbReference type="EMBL" id="BSXT01001257">
    <property type="protein sequence ID" value="GMF40585.1"/>
    <property type="molecule type" value="Genomic_DNA"/>
</dbReference>
<evidence type="ECO:0000313" key="1">
    <source>
        <dbReference type="EMBL" id="GMF40585.1"/>
    </source>
</evidence>
<evidence type="ECO:0000313" key="2">
    <source>
        <dbReference type="Proteomes" id="UP001165121"/>
    </source>
</evidence>
<dbReference type="AlphaFoldDB" id="A0A9W6XJE7"/>
<sequence length="95" mass="10409">MEDYARTVHPLLSKLEAVMARRGRRKSQLAGIDLNWSVEDAAAFMTVVDMLATSNKQHFGDADARACLLTDASNTGWSIVVSQVRGWVDGKTVAE</sequence>
<gene>
    <name evidence="1" type="ORF">Pfra01_001250700</name>
</gene>
<keyword evidence="2" id="KW-1185">Reference proteome</keyword>